<feature type="domain" description="Toprim" evidence="22">
    <location>
        <begin position="579"/>
        <end position="694"/>
    </location>
</feature>
<dbReference type="InterPro" id="IPR001241">
    <property type="entry name" value="Topo_IIA"/>
</dbReference>
<comment type="caution">
    <text evidence="24">The sequence shown here is derived from an EMBL/GenBank/DDBJ whole genome shotgun (WGS) entry which is preliminary data.</text>
</comment>
<feature type="domain" description="Topo IIA-type catalytic" evidence="23">
    <location>
        <begin position="815"/>
        <end position="1264"/>
    </location>
</feature>
<evidence type="ECO:0000256" key="12">
    <source>
        <dbReference type="ARBA" id="ARBA00022840"/>
    </source>
</evidence>
<dbReference type="InterPro" id="IPR013506">
    <property type="entry name" value="Topo_IIA_bsu_dom2"/>
</dbReference>
<dbReference type="VEuPathDB" id="FungiDB:A1Q1_05867"/>
<feature type="compositionally biased region" description="Basic residues" evidence="21">
    <location>
        <begin position="1473"/>
        <end position="1483"/>
    </location>
</feature>
<feature type="region of interest" description="Disordered" evidence="21">
    <location>
        <begin position="1284"/>
        <end position="1525"/>
    </location>
</feature>
<name>J5Q6D7_TRIAS</name>
<keyword evidence="17" id="KW-0539">Nucleus</keyword>
<evidence type="ECO:0000256" key="5">
    <source>
        <dbReference type="ARBA" id="ARBA00011080"/>
    </source>
</evidence>
<evidence type="ECO:0000256" key="9">
    <source>
        <dbReference type="ARBA" id="ARBA00022553"/>
    </source>
</evidence>
<evidence type="ECO:0000256" key="7">
    <source>
        <dbReference type="ARBA" id="ARBA00012895"/>
    </source>
</evidence>
<dbReference type="InterPro" id="IPR020568">
    <property type="entry name" value="Ribosomal_Su5_D2-typ_SF"/>
</dbReference>
<evidence type="ECO:0000256" key="14">
    <source>
        <dbReference type="ARBA" id="ARBA00023029"/>
    </source>
</evidence>
<comment type="subcellular location">
    <subcellularLocation>
        <location evidence="4">Nucleus</location>
    </subcellularLocation>
</comment>
<dbReference type="Pfam" id="PF01751">
    <property type="entry name" value="Toprim"/>
    <property type="match status" value="1"/>
</dbReference>
<feature type="active site" description="O-(5'-phospho-DNA)-tyrosine intermediate" evidence="18">
    <location>
        <position position="905"/>
    </location>
</feature>
<organism evidence="24 25">
    <name type="scientific">Trichosporon asahii var. asahii (strain ATCC 90039 / CBS 2479 / JCM 2466 / KCTC 7840 / NBRC 103889/ NCYC 2677 / UAMH 7654)</name>
    <name type="common">Yeast</name>
    <dbReference type="NCBI Taxonomy" id="1186058"/>
    <lineage>
        <taxon>Eukaryota</taxon>
        <taxon>Fungi</taxon>
        <taxon>Dikarya</taxon>
        <taxon>Basidiomycota</taxon>
        <taxon>Agaricomycotina</taxon>
        <taxon>Tremellomycetes</taxon>
        <taxon>Trichosporonales</taxon>
        <taxon>Trichosporonaceae</taxon>
        <taxon>Trichosporon</taxon>
    </lineage>
</organism>
<sequence length="1525" mass="170156">MPTALPQAARGTLTTATTALRRGHLLLSSLSTPRSLQPFTAAPFRPAPHPPHSSISLHHRRLLSGMSDSEGSDFNMVSDGESDGYVEAPTPKKAPAKKAAAAPKAKKAAATKKTPLATKKNLPNDSLSEDDDYNIFTSPARPKVNGAEDDDAPKSAKKKTASEMYQKRPDTYIGSVEPHTQPMWVFDSENKAMVNRTITYVPGFFKIFDEILVNAADNKINDPTMDTIKVNIDRENNSISVWNNGKGIPVEMHSKEGIMIPELIFGNLNYDDDQKKLTGGRNGYGAKLANIYSLEFTVETADKSNMKKYKQVFSQNMGKKTTPKITENKKGEEWTQITFKPDLARFSMTNIDDDTYALLMKRVYDVAGTVKDIKVNLNGERLKVKNFKQYVDMYVAANSAAHTAEGAAVTKPTVVYENAGKRWEVAFALSDGEFNQVSFANSIATTKGGTHVDMIATQLANKLQAFIVKKNKTAKVKPFQIKSHMWIFVNALIENPSFDSQTKETLTLKSSAFGSKCELSEEFIKKVAKSGIVENVLAFAKFKQDQAMKKTDGAKRSRIGGIAKLDDANWAGGRNASQCTLILTEGDSAKSMAVSGVGAIQGRDRFGIFPLRGKLLNVREANHDQIMKNQEIQNIKQILGLKHNHNYTSTDSLRYGHLMIMTDQDHDGSHIKGLIINFLDHFYPSLLKIPNFLNEFITPIVKVTKGKQERMFFTMPEYEEWKEANNNGHGWFAKYLKYFNDIQRHRLRFGTLEDEDKTLIDLAFNKKKADDRKEWLRQFKPGTFLQTDDIDEIPISDFVNKELILFSMADNIRSIPSVADGLKPGQRKVIFGCFKKKIKNQIKVQQIVGYILENTAYHHGETSLYSTIVGLAQNFIGSNNVNLLAPHGQFGTRLQGGKDAASARYIHTSVSRITRTIFHPADEPILNNLFEEGLHIEPEYYMPVVPLVLINGADGIGTGWSTSIPNYNPKDVVENIRRMMRGEEPEPMVPWFRGFKGTIERLDKDKFKVSGVAEKIDDKTIEITELPVRKWTQDFKEMIEQMTSGSDTPKVVSVIKDYEENHTDTTVHFRLHMKEEGMKKAEADGFDKFFKLSTTLSTSNMVCFDLEGKIRKYSSPEEILGDFYPKRLEYYALRKQYLADDLNKQFDRLSNQARFVQMIIKKELSVSNKKKAVIVQELRDHDFRPFPKGGPKPVTAGESAPTLEEEEEEEDQGSDADYDYLLGMAIWNLTEEKVKKLLEQRDAKEQELIELLKLTPQDIWSKDLDEFEAEWEACLEEDEAIRRATKPKTAAAVKKAVKARKRAKGEDTDDSEDDFKPTKKVTKPRAPAKPRAQKAATPRVASAAASTNASPAKASAASSTNTSPQKRDSASLSDDEEIKPPPKKATTSRAKTPSASIVELDSDEDEKPVVKKTAAKAKPKPKPKTVDIDDSDDDNKPKAATKKAPAKAPTKAAAKKAAPVHDSDSDAEVLPKPKGKAAAKGKKKDASDFEDSDEDVPPPPRTTARRGRAAAVKKPTYVDLSDSDE</sequence>
<dbReference type="Proteomes" id="UP000002748">
    <property type="component" value="Unassembled WGS sequence"/>
</dbReference>
<dbReference type="InterPro" id="IPR013757">
    <property type="entry name" value="Topo_IIA_A_a_sf"/>
</dbReference>
<dbReference type="InterPro" id="IPR001154">
    <property type="entry name" value="TopoII_euk"/>
</dbReference>
<dbReference type="PANTHER" id="PTHR10169">
    <property type="entry name" value="DNA TOPOISOMERASE/GYRASE"/>
    <property type="match status" value="1"/>
</dbReference>
<dbReference type="InterPro" id="IPR003594">
    <property type="entry name" value="HATPase_dom"/>
</dbReference>
<evidence type="ECO:0000256" key="11">
    <source>
        <dbReference type="ARBA" id="ARBA00022741"/>
    </source>
</evidence>
<keyword evidence="13" id="KW-0460">Magnesium</keyword>
<dbReference type="Gene3D" id="3.30.230.10">
    <property type="match status" value="1"/>
</dbReference>
<dbReference type="SMART" id="SM00434">
    <property type="entry name" value="TOP4c"/>
    <property type="match status" value="1"/>
</dbReference>
<comment type="cofactor">
    <cofactor evidence="3">
        <name>Mg(2+)</name>
        <dbReference type="ChEBI" id="CHEBI:18420"/>
    </cofactor>
</comment>
<dbReference type="InterPro" id="IPR013758">
    <property type="entry name" value="Topo_IIA_A/C_ab"/>
</dbReference>
<evidence type="ECO:0000256" key="3">
    <source>
        <dbReference type="ARBA" id="ARBA00001946"/>
    </source>
</evidence>
<feature type="region of interest" description="Disordered" evidence="21">
    <location>
        <begin position="1184"/>
        <end position="1215"/>
    </location>
</feature>
<dbReference type="CDD" id="cd03481">
    <property type="entry name" value="TopoIIA_Trans_ScTopoIIA"/>
    <property type="match status" value="1"/>
</dbReference>
<dbReference type="RefSeq" id="XP_014176551.1">
    <property type="nucleotide sequence ID" value="XM_014321076.1"/>
</dbReference>
<dbReference type="PROSITE" id="PS50880">
    <property type="entry name" value="TOPRIM"/>
    <property type="match status" value="1"/>
</dbReference>
<evidence type="ECO:0000256" key="4">
    <source>
        <dbReference type="ARBA" id="ARBA00004123"/>
    </source>
</evidence>
<evidence type="ECO:0000256" key="19">
    <source>
        <dbReference type="RuleBase" id="RU362094"/>
    </source>
</evidence>
<dbReference type="PRINTS" id="PR01158">
    <property type="entry name" value="TOPISMRASEII"/>
</dbReference>
<dbReference type="InterPro" id="IPR013759">
    <property type="entry name" value="Topo_IIA_B_C"/>
</dbReference>
<dbReference type="CDD" id="cd16930">
    <property type="entry name" value="HATPase_TopII-like"/>
    <property type="match status" value="1"/>
</dbReference>
<evidence type="ECO:0000259" key="22">
    <source>
        <dbReference type="PROSITE" id="PS50880"/>
    </source>
</evidence>
<feature type="compositionally biased region" description="Low complexity" evidence="21">
    <location>
        <begin position="1333"/>
        <end position="1364"/>
    </location>
</feature>
<dbReference type="FunFam" id="3.30.1360.40:FF:000003">
    <property type="entry name" value="DNA topoisomerase 2"/>
    <property type="match status" value="1"/>
</dbReference>
<dbReference type="OrthoDB" id="276498at2759"/>
<dbReference type="GO" id="GO:0003918">
    <property type="term" value="F:DNA topoisomerase type II (double strand cut, ATP-hydrolyzing) activity"/>
    <property type="evidence" value="ECO:0007669"/>
    <property type="project" value="UniProtKB-UniRule"/>
</dbReference>
<evidence type="ECO:0000256" key="8">
    <source>
        <dbReference type="ARBA" id="ARBA00019635"/>
    </source>
</evidence>
<dbReference type="KEGG" id="tasa:A1Q1_05867"/>
<dbReference type="FunFam" id="3.40.50.670:FF:000001">
    <property type="entry name" value="DNA topoisomerase 2"/>
    <property type="match status" value="2"/>
</dbReference>
<keyword evidence="14 18" id="KW-0799">Topoisomerase</keyword>
<dbReference type="FunFam" id="1.10.268.10:FF:000003">
    <property type="entry name" value="DNA topoisomerase 2"/>
    <property type="match status" value="1"/>
</dbReference>
<evidence type="ECO:0000256" key="16">
    <source>
        <dbReference type="ARBA" id="ARBA00023235"/>
    </source>
</evidence>
<dbReference type="GO" id="GO:0000712">
    <property type="term" value="P:resolution of meiotic recombination intermediates"/>
    <property type="evidence" value="ECO:0007669"/>
    <property type="project" value="TreeGrafter"/>
</dbReference>
<dbReference type="Gene3D" id="3.30.565.10">
    <property type="entry name" value="Histidine kinase-like ATPase, C-terminal domain"/>
    <property type="match status" value="1"/>
</dbReference>
<dbReference type="Pfam" id="PF00204">
    <property type="entry name" value="DNA_gyraseB"/>
    <property type="match status" value="1"/>
</dbReference>
<dbReference type="InterPro" id="IPR036890">
    <property type="entry name" value="HATPase_C_sf"/>
</dbReference>
<dbReference type="Pfam" id="PF02518">
    <property type="entry name" value="HATPase_c"/>
    <property type="match status" value="1"/>
</dbReference>
<feature type="compositionally biased region" description="Basic residues" evidence="21">
    <location>
        <begin position="1413"/>
        <end position="1423"/>
    </location>
</feature>
<comment type="function">
    <text evidence="19">Control of topological states of DNA by transient breakage and subsequent rejoining of DNA strands. Topoisomerase II makes double-strand breaks.</text>
</comment>
<evidence type="ECO:0000256" key="21">
    <source>
        <dbReference type="SAM" id="MobiDB-lite"/>
    </source>
</evidence>
<dbReference type="EMBL" id="ALBS01000322">
    <property type="protein sequence ID" value="EJT45718.1"/>
    <property type="molecule type" value="Genomic_DNA"/>
</dbReference>
<evidence type="ECO:0000256" key="17">
    <source>
        <dbReference type="ARBA" id="ARBA00023242"/>
    </source>
</evidence>
<keyword evidence="9" id="KW-0597">Phosphoprotein</keyword>
<dbReference type="GO" id="GO:0005634">
    <property type="term" value="C:nucleus"/>
    <property type="evidence" value="ECO:0007669"/>
    <property type="project" value="UniProtKB-SubCell"/>
</dbReference>
<evidence type="ECO:0000256" key="2">
    <source>
        <dbReference type="ARBA" id="ARBA00001913"/>
    </source>
</evidence>
<evidence type="ECO:0000256" key="10">
    <source>
        <dbReference type="ARBA" id="ARBA00022723"/>
    </source>
</evidence>
<dbReference type="GO" id="GO:0006265">
    <property type="term" value="P:DNA topological change"/>
    <property type="evidence" value="ECO:0007669"/>
    <property type="project" value="UniProtKB-UniRule"/>
</dbReference>
<evidence type="ECO:0000313" key="25">
    <source>
        <dbReference type="Proteomes" id="UP000002748"/>
    </source>
</evidence>
<evidence type="ECO:0000256" key="1">
    <source>
        <dbReference type="ARBA" id="ARBA00000185"/>
    </source>
</evidence>
<comment type="similarity">
    <text evidence="5 19">Belongs to the type II topoisomerase family.</text>
</comment>
<dbReference type="InterPro" id="IPR014721">
    <property type="entry name" value="Ribsml_uS5_D2-typ_fold_subgr"/>
</dbReference>
<dbReference type="FunFam" id="3.30.230.10:FF:000008">
    <property type="entry name" value="DNA topoisomerase 2"/>
    <property type="match status" value="1"/>
</dbReference>
<protein>
    <recommendedName>
        <fullName evidence="8 19">DNA topoisomerase 2</fullName>
        <ecNumber evidence="7 19">5.6.2.2</ecNumber>
    </recommendedName>
</protein>
<dbReference type="PANTHER" id="PTHR10169:SF38">
    <property type="entry name" value="DNA TOPOISOMERASE 2"/>
    <property type="match status" value="1"/>
</dbReference>
<dbReference type="SUPFAM" id="SSF55874">
    <property type="entry name" value="ATPase domain of HSP90 chaperone/DNA topoisomerase II/histidine kinase"/>
    <property type="match status" value="1"/>
</dbReference>
<comment type="catalytic activity">
    <reaction evidence="1 18 19">
        <text>ATP-dependent breakage, passage and rejoining of double-stranded DNA.</text>
        <dbReference type="EC" id="5.6.2.2"/>
    </reaction>
</comment>
<dbReference type="Pfam" id="PF16898">
    <property type="entry name" value="TOPRIM_C"/>
    <property type="match status" value="1"/>
</dbReference>
<dbReference type="InterPro" id="IPR031660">
    <property type="entry name" value="TOPRIM_C"/>
</dbReference>
<dbReference type="GO" id="GO:0046872">
    <property type="term" value="F:metal ion binding"/>
    <property type="evidence" value="ECO:0007669"/>
    <property type="project" value="UniProtKB-KW"/>
</dbReference>
<evidence type="ECO:0000256" key="13">
    <source>
        <dbReference type="ARBA" id="ARBA00022842"/>
    </source>
</evidence>
<dbReference type="InterPro" id="IPR006171">
    <property type="entry name" value="TOPRIM_dom"/>
</dbReference>
<dbReference type="Gene3D" id="1.10.268.10">
    <property type="entry name" value="Topoisomerase, domain 3"/>
    <property type="match status" value="1"/>
</dbReference>
<comment type="subunit">
    <text evidence="6 19">Homodimer.</text>
</comment>
<dbReference type="SMART" id="SM00433">
    <property type="entry name" value="TOP2c"/>
    <property type="match status" value="1"/>
</dbReference>
<dbReference type="InterPro" id="IPR034157">
    <property type="entry name" value="TOPRIM_TopoII"/>
</dbReference>
<dbReference type="Gene3D" id="3.30.1490.30">
    <property type="match status" value="1"/>
</dbReference>
<dbReference type="GO" id="GO:0003677">
    <property type="term" value="F:DNA binding"/>
    <property type="evidence" value="ECO:0007669"/>
    <property type="project" value="UniProtKB-UniRule"/>
</dbReference>
<evidence type="ECO:0000256" key="18">
    <source>
        <dbReference type="PROSITE-ProRule" id="PRU01384"/>
    </source>
</evidence>
<dbReference type="Gene3D" id="3.40.50.670">
    <property type="match status" value="1"/>
</dbReference>
<keyword evidence="10" id="KW-0479">Metal-binding</keyword>
<dbReference type="InterPro" id="IPR013760">
    <property type="entry name" value="Topo_IIA-like_dom_sf"/>
</dbReference>
<dbReference type="GeneID" id="25989379"/>
<dbReference type="FunFam" id="3.90.199.10:FF:000002">
    <property type="entry name" value="DNA topoisomerase 2"/>
    <property type="match status" value="1"/>
</dbReference>
<dbReference type="PROSITE" id="PS00177">
    <property type="entry name" value="TOPOISOMERASE_II"/>
    <property type="match status" value="1"/>
</dbReference>
<keyword evidence="12 19" id="KW-0067">ATP-binding</keyword>
<feature type="compositionally biased region" description="Polar residues" evidence="21">
    <location>
        <begin position="1385"/>
        <end position="1395"/>
    </location>
</feature>
<reference evidence="24 25" key="1">
    <citation type="journal article" date="2012" name="Eukaryot. Cell">
        <title>Draft genome sequence of CBS 2479, the standard type strain of Trichosporon asahii.</title>
        <authorList>
            <person name="Yang R.Y."/>
            <person name="Li H.T."/>
            <person name="Zhu H."/>
            <person name="Zhou G.P."/>
            <person name="Wang M."/>
            <person name="Wang L."/>
        </authorList>
    </citation>
    <scope>NUCLEOTIDE SEQUENCE [LARGE SCALE GENOMIC DNA]</scope>
    <source>
        <strain evidence="25">ATCC 90039 / CBS 2479 / JCM 2466 / KCTC 7840 / NCYC 2677 / UAMH 7654</strain>
    </source>
</reference>
<dbReference type="Pfam" id="PF00521">
    <property type="entry name" value="DNA_topoisoIV"/>
    <property type="match status" value="1"/>
</dbReference>
<dbReference type="CDD" id="cd03365">
    <property type="entry name" value="TOPRIM_TopoIIA"/>
    <property type="match status" value="1"/>
</dbReference>
<evidence type="ECO:0000256" key="20">
    <source>
        <dbReference type="SAM" id="Coils"/>
    </source>
</evidence>
<evidence type="ECO:0000256" key="15">
    <source>
        <dbReference type="ARBA" id="ARBA00023125"/>
    </source>
</evidence>
<dbReference type="SUPFAM" id="SSF54211">
    <property type="entry name" value="Ribosomal protein S5 domain 2-like"/>
    <property type="match status" value="1"/>
</dbReference>
<dbReference type="CDD" id="cd00187">
    <property type="entry name" value="TOP4c"/>
    <property type="match status" value="1"/>
</dbReference>
<feature type="compositionally biased region" description="Low complexity" evidence="21">
    <location>
        <begin position="1446"/>
        <end position="1457"/>
    </location>
</feature>
<dbReference type="FunFam" id="3.30.565.10:FF:000004">
    <property type="entry name" value="DNA topoisomerase 2"/>
    <property type="match status" value="1"/>
</dbReference>
<dbReference type="PROSITE" id="PS52040">
    <property type="entry name" value="TOPO_IIA"/>
    <property type="match status" value="1"/>
</dbReference>
<evidence type="ECO:0000256" key="6">
    <source>
        <dbReference type="ARBA" id="ARBA00011738"/>
    </source>
</evidence>
<keyword evidence="20" id="KW-0175">Coiled coil</keyword>
<accession>J5Q6D7</accession>
<dbReference type="PRINTS" id="PR00418">
    <property type="entry name" value="TPI2FAMILY"/>
</dbReference>
<feature type="region of interest" description="Disordered" evidence="21">
    <location>
        <begin position="66"/>
        <end position="163"/>
    </location>
</feature>
<feature type="compositionally biased region" description="Acidic residues" evidence="21">
    <location>
        <begin position="1203"/>
        <end position="1215"/>
    </location>
</feature>
<keyword evidence="16 18" id="KW-0413">Isomerase</keyword>
<dbReference type="HOGENOM" id="CLU_001935_1_1_1"/>
<dbReference type="InterPro" id="IPR002205">
    <property type="entry name" value="Topo_IIA_dom_A"/>
</dbReference>
<evidence type="ECO:0000313" key="24">
    <source>
        <dbReference type="EMBL" id="EJT45718.1"/>
    </source>
</evidence>
<keyword evidence="15 18" id="KW-0238">DNA-binding</keyword>
<dbReference type="SUPFAM" id="SSF56719">
    <property type="entry name" value="Type II DNA topoisomerase"/>
    <property type="match status" value="1"/>
</dbReference>
<feature type="coiled-coil region" evidence="20">
    <location>
        <begin position="1227"/>
        <end position="1254"/>
    </location>
</feature>
<feature type="compositionally biased region" description="Low complexity" evidence="21">
    <location>
        <begin position="111"/>
        <end position="120"/>
    </location>
</feature>
<comment type="cofactor">
    <cofactor evidence="2">
        <name>Ca(2+)</name>
        <dbReference type="ChEBI" id="CHEBI:29108"/>
    </cofactor>
</comment>
<dbReference type="InterPro" id="IPR018522">
    <property type="entry name" value="TopoIIA_CS"/>
</dbReference>
<dbReference type="Gene3D" id="3.30.1360.40">
    <property type="match status" value="1"/>
</dbReference>
<dbReference type="InterPro" id="IPR050634">
    <property type="entry name" value="DNA_Topoisomerase_II"/>
</dbReference>
<feature type="compositionally biased region" description="Low complexity" evidence="21">
    <location>
        <begin position="88"/>
        <end position="103"/>
    </location>
</feature>
<dbReference type="EC" id="5.6.2.2" evidence="7 19"/>
<feature type="compositionally biased region" description="Basic residues" evidence="21">
    <location>
        <begin position="1318"/>
        <end position="1332"/>
    </location>
</feature>
<evidence type="ECO:0000259" key="23">
    <source>
        <dbReference type="PROSITE" id="PS52040"/>
    </source>
</evidence>
<dbReference type="GO" id="GO:0000819">
    <property type="term" value="P:sister chromatid segregation"/>
    <property type="evidence" value="ECO:0007669"/>
    <property type="project" value="TreeGrafter"/>
</dbReference>
<dbReference type="Gene3D" id="3.90.199.10">
    <property type="entry name" value="Topoisomerase II, domain 5"/>
    <property type="match status" value="1"/>
</dbReference>
<proteinExistence type="inferred from homology"/>
<dbReference type="GO" id="GO:0005524">
    <property type="term" value="F:ATP binding"/>
    <property type="evidence" value="ECO:0007669"/>
    <property type="project" value="UniProtKB-UniRule"/>
</dbReference>
<keyword evidence="11 19" id="KW-0547">Nucleotide-binding</keyword>
<gene>
    <name evidence="24" type="ORF">A1Q1_05867</name>
</gene>